<dbReference type="EMBL" id="FNZM01000001">
    <property type="protein sequence ID" value="SEI85202.1"/>
    <property type="molecule type" value="Genomic_DNA"/>
</dbReference>
<evidence type="ECO:0000256" key="2">
    <source>
        <dbReference type="SAM" id="MobiDB-lite"/>
    </source>
</evidence>
<name>A0AAQ1GBC5_9BURK</name>
<protein>
    <submittedName>
        <fullName evidence="3">Uncharacterized protein</fullName>
    </submittedName>
</protein>
<evidence type="ECO:0000256" key="1">
    <source>
        <dbReference type="SAM" id="Coils"/>
    </source>
</evidence>
<sequence>MGFFDRLWPRKPARPDPQTEQTRALADRLTELSPPLKLARDWRARLTPALAQSLSYVSDVVRTLPPAHEASAANWLADPYIHAFFAAPDEIAHVLSRSAELHAWFESHPLANETYAVLGMAMSERRSFGVAQHGDQVHADVAQTTLSFDDHQVRVCGETEADLRALIVQRVVEQIALEGLAQISADETRRDALEQERALLRTRLQLLTRHGAGTHRMVGERAVADAAELARLEALIAANEQALAALGLKTDALEHELSVICEVLAHPAQHANVEMRQLRLSPMNVLIEPGMAEAGGVSGAPIVVPLAHIPASPAGVRAFSLVRFARKDLQPLPRVLDEDSRFVI</sequence>
<evidence type="ECO:0000313" key="3">
    <source>
        <dbReference type="EMBL" id="SEI85202.1"/>
    </source>
</evidence>
<evidence type="ECO:0000313" key="4">
    <source>
        <dbReference type="Proteomes" id="UP000183529"/>
    </source>
</evidence>
<accession>A0AAQ1GBC5</accession>
<gene>
    <name evidence="3" type="ORF">SAMN05216550_101179</name>
</gene>
<organism evidence="3 4">
    <name type="scientific">Paraburkholderia tropica</name>
    <dbReference type="NCBI Taxonomy" id="92647"/>
    <lineage>
        <taxon>Bacteria</taxon>
        <taxon>Pseudomonadati</taxon>
        <taxon>Pseudomonadota</taxon>
        <taxon>Betaproteobacteria</taxon>
        <taxon>Burkholderiales</taxon>
        <taxon>Burkholderiaceae</taxon>
        <taxon>Paraburkholderia</taxon>
    </lineage>
</organism>
<keyword evidence="1" id="KW-0175">Coiled coil</keyword>
<dbReference type="Proteomes" id="UP000183529">
    <property type="component" value="Unassembled WGS sequence"/>
</dbReference>
<dbReference type="AlphaFoldDB" id="A0AAQ1GBC5"/>
<feature type="coiled-coil region" evidence="1">
    <location>
        <begin position="183"/>
        <end position="210"/>
    </location>
</feature>
<comment type="caution">
    <text evidence="3">The sequence shown here is derived from an EMBL/GenBank/DDBJ whole genome shotgun (WGS) entry which is preliminary data.</text>
</comment>
<reference evidence="3 4" key="1">
    <citation type="submission" date="2016-10" db="EMBL/GenBank/DDBJ databases">
        <authorList>
            <person name="Varghese N."/>
            <person name="Submissions S."/>
        </authorList>
    </citation>
    <scope>NUCLEOTIDE SEQUENCE [LARGE SCALE GENOMIC DNA]</scope>
    <source>
        <strain evidence="3 4">LMG 22274</strain>
    </source>
</reference>
<feature type="region of interest" description="Disordered" evidence="2">
    <location>
        <begin position="1"/>
        <end position="21"/>
    </location>
</feature>
<dbReference type="RefSeq" id="WP_074981116.1">
    <property type="nucleotide sequence ID" value="NZ_CADFGN010000005.1"/>
</dbReference>
<proteinExistence type="predicted"/>